<keyword evidence="5" id="KW-1185">Reference proteome</keyword>
<dbReference type="Pfam" id="PF03435">
    <property type="entry name" value="Sacchrp_dh_NADP"/>
    <property type="match status" value="1"/>
</dbReference>
<dbReference type="EMBL" id="LNXY01000001">
    <property type="protein sequence ID" value="KTC93773.1"/>
    <property type="molecule type" value="Genomic_DNA"/>
</dbReference>
<dbReference type="Proteomes" id="UP000054736">
    <property type="component" value="Unassembled WGS sequence"/>
</dbReference>
<evidence type="ECO:0000259" key="3">
    <source>
        <dbReference type="Pfam" id="PF16653"/>
    </source>
</evidence>
<dbReference type="RefSeq" id="WP_058494486.1">
    <property type="nucleotide sequence ID" value="NZ_CAAAIU010000006.1"/>
</dbReference>
<evidence type="ECO:0000256" key="1">
    <source>
        <dbReference type="SAM" id="Phobius"/>
    </source>
</evidence>
<keyword evidence="1" id="KW-0812">Transmembrane</keyword>
<keyword evidence="1" id="KW-1133">Transmembrane helix</keyword>
<dbReference type="InterPro" id="IPR032095">
    <property type="entry name" value="Sacchrp_dh-like_C"/>
</dbReference>
<dbReference type="OrthoDB" id="9767495at2"/>
<reference evidence="4 5" key="1">
    <citation type="submission" date="2015-11" db="EMBL/GenBank/DDBJ databases">
        <title>Genomic analysis of 38 Legionella species identifies large and diverse effector repertoires.</title>
        <authorList>
            <person name="Burstein D."/>
            <person name="Amaro F."/>
            <person name="Zusman T."/>
            <person name="Lifshitz Z."/>
            <person name="Cohen O."/>
            <person name="Gilbert J.A."/>
            <person name="Pupko T."/>
            <person name="Shuman H.A."/>
            <person name="Segal G."/>
        </authorList>
    </citation>
    <scope>NUCLEOTIDE SEQUENCE [LARGE SCALE GENOMIC DNA]</scope>
    <source>
        <strain evidence="4 5">ATCC 700990</strain>
    </source>
</reference>
<feature type="domain" description="Saccharopine dehydrogenase NADP binding" evidence="2">
    <location>
        <begin position="13"/>
        <end position="146"/>
    </location>
</feature>
<evidence type="ECO:0000313" key="4">
    <source>
        <dbReference type="EMBL" id="KTC93773.1"/>
    </source>
</evidence>
<sequence>MDSQFQMKFKNKVAILGFGSIGQAILPLLFKHLGLSSSQVLILTKTTDGRPIAEKFGLNIQQVTVTEENYFEILNKNLQRGDFLLNLSVGVSSLDLIKYCQENHILYLDASTEPWEGQYIDPSISASLRTNYALRESVLQHKKDKASTAILTHGANPGLVSHFVKQALLNLALDNDINSTKFKKTNDWGRLAQMLEIKAIHIAERDSQTSNQIKKPKEFVNTWSIEGLISEASQPAELGWGTHEIHWPQDAKRHTFGSNCAIYLNRSGVATKVRTWTPSYGSFNGFLITHAEALSIADYLTVRSEGEVHYRPTVHYAYYPCPDAILSLHELEGKEGTQEALQSEKRFILNDIIEGTDELGVLLMGNKKGAYWFGSQLSIKEARQLVPYNNATSLQVVAGVLAGMMWGIKNPTQGVVEPENMDHEYVLDLAFPYLGKVGGYYTNWTPLQERAALFEEQLDPEDPWQFINFRVN</sequence>
<accession>A0A0W0TE83</accession>
<keyword evidence="1" id="KW-0472">Membrane</keyword>
<organism evidence="4 5">
    <name type="scientific">Legionella drozanskii LLAP-1</name>
    <dbReference type="NCBI Taxonomy" id="1212489"/>
    <lineage>
        <taxon>Bacteria</taxon>
        <taxon>Pseudomonadati</taxon>
        <taxon>Pseudomonadota</taxon>
        <taxon>Gammaproteobacteria</taxon>
        <taxon>Legionellales</taxon>
        <taxon>Legionellaceae</taxon>
        <taxon>Legionella</taxon>
    </lineage>
</organism>
<feature type="transmembrane region" description="Helical" evidence="1">
    <location>
        <begin position="12"/>
        <end position="30"/>
    </location>
</feature>
<name>A0A0W0TE83_9GAMM</name>
<protein>
    <submittedName>
        <fullName evidence="4">Homospermidine synthase</fullName>
    </submittedName>
</protein>
<dbReference type="InterPro" id="IPR023181">
    <property type="entry name" value="Homospermid_syn-like_C"/>
</dbReference>
<dbReference type="Pfam" id="PF16653">
    <property type="entry name" value="Sacchrp_dh_C"/>
    <property type="match status" value="1"/>
</dbReference>
<dbReference type="Gene3D" id="3.30.360.30">
    <property type="entry name" value="homospermidine synthase like"/>
    <property type="match status" value="1"/>
</dbReference>
<gene>
    <name evidence="4" type="primary">hss</name>
    <name evidence="4" type="ORF">Ldro_0123</name>
</gene>
<dbReference type="InterPro" id="IPR005097">
    <property type="entry name" value="Sacchrp_dh_NADP-bd"/>
</dbReference>
<dbReference type="PATRIC" id="fig|1212489.4.peg.124"/>
<dbReference type="Gene3D" id="3.40.50.720">
    <property type="entry name" value="NAD(P)-binding Rossmann-like Domain"/>
    <property type="match status" value="1"/>
</dbReference>
<dbReference type="STRING" id="1212489.Ldro_0123"/>
<comment type="caution">
    <text evidence="4">The sequence shown here is derived from an EMBL/GenBank/DDBJ whole genome shotgun (WGS) entry which is preliminary data.</text>
</comment>
<evidence type="ECO:0000313" key="5">
    <source>
        <dbReference type="Proteomes" id="UP000054736"/>
    </source>
</evidence>
<dbReference type="AlphaFoldDB" id="A0A0W0TE83"/>
<feature type="domain" description="Saccharopine dehydrogenase-like C-terminal" evidence="3">
    <location>
        <begin position="154"/>
        <end position="436"/>
    </location>
</feature>
<proteinExistence type="predicted"/>
<evidence type="ECO:0000259" key="2">
    <source>
        <dbReference type="Pfam" id="PF03435"/>
    </source>
</evidence>